<comment type="subcellular location">
    <subcellularLocation>
        <location evidence="1">Cell outer membrane</location>
        <topology evidence="1">Multi-pass membrane protein</topology>
    </subcellularLocation>
</comment>
<keyword evidence="3" id="KW-0813">Transport</keyword>
<evidence type="ECO:0000256" key="7">
    <source>
        <dbReference type="ARBA" id="ARBA00023065"/>
    </source>
</evidence>
<evidence type="ECO:0000256" key="9">
    <source>
        <dbReference type="ARBA" id="ARBA00023136"/>
    </source>
</evidence>
<evidence type="ECO:0000256" key="10">
    <source>
        <dbReference type="ARBA" id="ARBA00023237"/>
    </source>
</evidence>
<keyword evidence="5" id="KW-0812">Transmembrane</keyword>
<organism evidence="13 14">
    <name type="scientific">Alcaligenes endophyticus</name>
    <dbReference type="NCBI Taxonomy" id="1929088"/>
    <lineage>
        <taxon>Bacteria</taxon>
        <taxon>Pseudomonadati</taxon>
        <taxon>Pseudomonadota</taxon>
        <taxon>Betaproteobacteria</taxon>
        <taxon>Burkholderiales</taxon>
        <taxon>Alcaligenaceae</taxon>
        <taxon>Alcaligenes</taxon>
    </lineage>
</organism>
<feature type="signal peptide" evidence="11">
    <location>
        <begin position="1"/>
        <end position="20"/>
    </location>
</feature>
<evidence type="ECO:0000256" key="5">
    <source>
        <dbReference type="ARBA" id="ARBA00022692"/>
    </source>
</evidence>
<evidence type="ECO:0000259" key="12">
    <source>
        <dbReference type="Pfam" id="PF13609"/>
    </source>
</evidence>
<gene>
    <name evidence="13" type="ORF">LMS43_09610</name>
</gene>
<dbReference type="Proteomes" id="UP001168613">
    <property type="component" value="Unassembled WGS sequence"/>
</dbReference>
<feature type="chain" id="PRO_5046981545" evidence="11">
    <location>
        <begin position="21"/>
        <end position="360"/>
    </location>
</feature>
<dbReference type="RefSeq" id="WP_266124215.1">
    <property type="nucleotide sequence ID" value="NZ_JAJHNU010000002.1"/>
</dbReference>
<evidence type="ECO:0000313" key="14">
    <source>
        <dbReference type="Proteomes" id="UP001168613"/>
    </source>
</evidence>
<evidence type="ECO:0000313" key="13">
    <source>
        <dbReference type="EMBL" id="MDN4121544.1"/>
    </source>
</evidence>
<sequence length="360" mass="38407">MKKKLLAIALLYGTASLTHATSSVTLIGVIDTGVGYQSFKNKDNGIKASYSGLFNGVWSSNSWGLKATEDLGDGLSAIFKLESGFSSLTGQSSSDRLLKTTILGLASKDWGSVKFGRMGNAVQNYASYTAGPSDEENLSDITNTFSAAGSNKADNTIVYHSPNFNGLDFAIGYSFNTNGPQSSDNRNNTKLITAATGYSSGPLTLALGYDRLQSAGWEKKVHSWIAVGGYTWDSVLIGVAVGQDINGRQNGFGSYVDSPAFTNWNSGYTKDFKTTSVTLNATVPVNAVSSAMVGWSMSRASSSFTNAYSLARRQQNIYSAGYTYSLSKRTSLYAIGAYATGFAFQNVRGQQMIVGLDHSF</sequence>
<dbReference type="InterPro" id="IPR033900">
    <property type="entry name" value="Gram_neg_porin_domain"/>
</dbReference>
<keyword evidence="10" id="KW-0998">Cell outer membrane</keyword>
<evidence type="ECO:0000256" key="4">
    <source>
        <dbReference type="ARBA" id="ARBA00022452"/>
    </source>
</evidence>
<keyword evidence="14" id="KW-1185">Reference proteome</keyword>
<evidence type="ECO:0000256" key="1">
    <source>
        <dbReference type="ARBA" id="ARBA00004571"/>
    </source>
</evidence>
<comment type="caution">
    <text evidence="13">The sequence shown here is derived from an EMBL/GenBank/DDBJ whole genome shotgun (WGS) entry which is preliminary data.</text>
</comment>
<keyword evidence="7" id="KW-0406">Ion transport</keyword>
<proteinExistence type="predicted"/>
<protein>
    <submittedName>
        <fullName evidence="13">Porin</fullName>
    </submittedName>
</protein>
<accession>A0ABT8EJS0</accession>
<dbReference type="PRINTS" id="PR00184">
    <property type="entry name" value="NEISSPPORIN"/>
</dbReference>
<feature type="domain" description="Porin" evidence="12">
    <location>
        <begin position="7"/>
        <end position="339"/>
    </location>
</feature>
<dbReference type="CDD" id="cd00342">
    <property type="entry name" value="gram_neg_porins"/>
    <property type="match status" value="1"/>
</dbReference>
<keyword evidence="8" id="KW-0626">Porin</keyword>
<evidence type="ECO:0000256" key="8">
    <source>
        <dbReference type="ARBA" id="ARBA00023114"/>
    </source>
</evidence>
<dbReference type="EMBL" id="JAJHNU010000002">
    <property type="protein sequence ID" value="MDN4121544.1"/>
    <property type="molecule type" value="Genomic_DNA"/>
</dbReference>
<comment type="subunit">
    <text evidence="2">Homotrimer.</text>
</comment>
<evidence type="ECO:0000256" key="6">
    <source>
        <dbReference type="ARBA" id="ARBA00022729"/>
    </source>
</evidence>
<dbReference type="Gene3D" id="2.40.160.10">
    <property type="entry name" value="Porin"/>
    <property type="match status" value="1"/>
</dbReference>
<dbReference type="SUPFAM" id="SSF56935">
    <property type="entry name" value="Porins"/>
    <property type="match status" value="1"/>
</dbReference>
<dbReference type="PANTHER" id="PTHR34501:SF9">
    <property type="entry name" value="MAJOR OUTER MEMBRANE PROTEIN P.IA"/>
    <property type="match status" value="1"/>
</dbReference>
<name>A0ABT8EJS0_9BURK</name>
<keyword evidence="9" id="KW-0472">Membrane</keyword>
<dbReference type="PANTHER" id="PTHR34501">
    <property type="entry name" value="PROTEIN YDDL-RELATED"/>
    <property type="match status" value="1"/>
</dbReference>
<keyword evidence="4" id="KW-1134">Transmembrane beta strand</keyword>
<evidence type="ECO:0000256" key="11">
    <source>
        <dbReference type="SAM" id="SignalP"/>
    </source>
</evidence>
<reference evidence="13" key="1">
    <citation type="submission" date="2021-11" db="EMBL/GenBank/DDBJ databases">
        <title>Draft genome sequence of Alcaligenes endophyticus type strain CCUG 75668T.</title>
        <authorList>
            <person name="Salva-Serra F."/>
            <person name="Duran R.E."/>
            <person name="Seeger M."/>
            <person name="Moore E.R.B."/>
            <person name="Jaen-Luchoro D."/>
        </authorList>
    </citation>
    <scope>NUCLEOTIDE SEQUENCE</scope>
    <source>
        <strain evidence="13">CCUG 75668</strain>
    </source>
</reference>
<evidence type="ECO:0000256" key="2">
    <source>
        <dbReference type="ARBA" id="ARBA00011233"/>
    </source>
</evidence>
<dbReference type="InterPro" id="IPR050298">
    <property type="entry name" value="Gram-neg_bact_OMP"/>
</dbReference>
<dbReference type="Pfam" id="PF13609">
    <property type="entry name" value="Porin_4"/>
    <property type="match status" value="1"/>
</dbReference>
<dbReference type="InterPro" id="IPR002299">
    <property type="entry name" value="Porin_Neis"/>
</dbReference>
<evidence type="ECO:0000256" key="3">
    <source>
        <dbReference type="ARBA" id="ARBA00022448"/>
    </source>
</evidence>
<dbReference type="InterPro" id="IPR023614">
    <property type="entry name" value="Porin_dom_sf"/>
</dbReference>
<keyword evidence="6 11" id="KW-0732">Signal</keyword>